<proteinExistence type="predicted"/>
<accession>A0ABQ5BF42</accession>
<evidence type="ECO:0000313" key="2">
    <source>
        <dbReference type="Proteomes" id="UP001151760"/>
    </source>
</evidence>
<name>A0ABQ5BF42_9ASTR</name>
<gene>
    <name evidence="1" type="ORF">Tco_0859886</name>
</gene>
<comment type="caution">
    <text evidence="1">The sequence shown here is derived from an EMBL/GenBank/DDBJ whole genome shotgun (WGS) entry which is preliminary data.</text>
</comment>
<organism evidence="1 2">
    <name type="scientific">Tanacetum coccineum</name>
    <dbReference type="NCBI Taxonomy" id="301880"/>
    <lineage>
        <taxon>Eukaryota</taxon>
        <taxon>Viridiplantae</taxon>
        <taxon>Streptophyta</taxon>
        <taxon>Embryophyta</taxon>
        <taxon>Tracheophyta</taxon>
        <taxon>Spermatophyta</taxon>
        <taxon>Magnoliopsida</taxon>
        <taxon>eudicotyledons</taxon>
        <taxon>Gunneridae</taxon>
        <taxon>Pentapetalae</taxon>
        <taxon>asterids</taxon>
        <taxon>campanulids</taxon>
        <taxon>Asterales</taxon>
        <taxon>Asteraceae</taxon>
        <taxon>Asteroideae</taxon>
        <taxon>Anthemideae</taxon>
        <taxon>Anthemidinae</taxon>
        <taxon>Tanacetum</taxon>
    </lineage>
</organism>
<dbReference type="EMBL" id="BQNB010013181">
    <property type="protein sequence ID" value="GJT12844.1"/>
    <property type="molecule type" value="Genomic_DNA"/>
</dbReference>
<reference evidence="1" key="1">
    <citation type="journal article" date="2022" name="Int. J. Mol. Sci.">
        <title>Draft Genome of Tanacetum Coccineum: Genomic Comparison of Closely Related Tanacetum-Family Plants.</title>
        <authorList>
            <person name="Yamashiro T."/>
            <person name="Shiraishi A."/>
            <person name="Nakayama K."/>
            <person name="Satake H."/>
        </authorList>
    </citation>
    <scope>NUCLEOTIDE SEQUENCE</scope>
</reference>
<protein>
    <submittedName>
        <fullName evidence="1">Uncharacterized protein</fullName>
    </submittedName>
</protein>
<keyword evidence="2" id="KW-1185">Reference proteome</keyword>
<sequence>MRTLMGWQFLEFNLGRFIKGRFTVFSFTDFEFFPNFRHILFMIWRGIEGTAIIFQSNGNGIFSASSLRESHVPKGGDLEIASRNNRFNMELGMPLRSLSWCILKSGPVECDGLLATRRVAIGGTGSLIRMTSAHKLHNFVQPAFTAGELGFVLSIGN</sequence>
<evidence type="ECO:0000313" key="1">
    <source>
        <dbReference type="EMBL" id="GJT12844.1"/>
    </source>
</evidence>
<dbReference type="Proteomes" id="UP001151760">
    <property type="component" value="Unassembled WGS sequence"/>
</dbReference>
<reference evidence="1" key="2">
    <citation type="submission" date="2022-01" db="EMBL/GenBank/DDBJ databases">
        <authorList>
            <person name="Yamashiro T."/>
            <person name="Shiraishi A."/>
            <person name="Satake H."/>
            <person name="Nakayama K."/>
        </authorList>
    </citation>
    <scope>NUCLEOTIDE SEQUENCE</scope>
</reference>